<proteinExistence type="predicted"/>
<name>A0AAV4WPG2_CAEEX</name>
<evidence type="ECO:0000313" key="1">
    <source>
        <dbReference type="EMBL" id="GIY84371.1"/>
    </source>
</evidence>
<organism evidence="1 2">
    <name type="scientific">Caerostris extrusa</name>
    <name type="common">Bark spider</name>
    <name type="synonym">Caerostris bankana</name>
    <dbReference type="NCBI Taxonomy" id="172846"/>
    <lineage>
        <taxon>Eukaryota</taxon>
        <taxon>Metazoa</taxon>
        <taxon>Ecdysozoa</taxon>
        <taxon>Arthropoda</taxon>
        <taxon>Chelicerata</taxon>
        <taxon>Arachnida</taxon>
        <taxon>Araneae</taxon>
        <taxon>Araneomorphae</taxon>
        <taxon>Entelegynae</taxon>
        <taxon>Araneoidea</taxon>
        <taxon>Araneidae</taxon>
        <taxon>Caerostris</taxon>
    </lineage>
</organism>
<comment type="caution">
    <text evidence="1">The sequence shown here is derived from an EMBL/GenBank/DDBJ whole genome shotgun (WGS) entry which is preliminary data.</text>
</comment>
<protein>
    <submittedName>
        <fullName evidence="1">Uncharacterized protein</fullName>
    </submittedName>
</protein>
<accession>A0AAV4WPG2</accession>
<dbReference type="AlphaFoldDB" id="A0AAV4WPG2"/>
<evidence type="ECO:0000313" key="2">
    <source>
        <dbReference type="Proteomes" id="UP001054945"/>
    </source>
</evidence>
<reference evidence="1 2" key="1">
    <citation type="submission" date="2021-06" db="EMBL/GenBank/DDBJ databases">
        <title>Caerostris extrusa draft genome.</title>
        <authorList>
            <person name="Kono N."/>
            <person name="Arakawa K."/>
        </authorList>
    </citation>
    <scope>NUCLEOTIDE SEQUENCE [LARGE SCALE GENOMIC DNA]</scope>
</reference>
<dbReference type="EMBL" id="BPLR01016508">
    <property type="protein sequence ID" value="GIY84371.1"/>
    <property type="molecule type" value="Genomic_DNA"/>
</dbReference>
<gene>
    <name evidence="1" type="ORF">CEXT_215281</name>
</gene>
<dbReference type="Proteomes" id="UP001054945">
    <property type="component" value="Unassembled WGS sequence"/>
</dbReference>
<keyword evidence="2" id="KW-1185">Reference proteome</keyword>
<sequence>MLCTKLRSVFTNRTFFKSDKSHAFQMISMLCYDTFSKKACDLVNKPSLTLTRALSHWLRASDVTDMGGPNYVTRIVHIM</sequence>